<reference evidence="2 3" key="1">
    <citation type="submission" date="2015-05" db="EMBL/GenBank/DDBJ databases">
        <authorList>
            <person name="Goodhead I."/>
        </authorList>
    </citation>
    <scope>NUCLEOTIDE SEQUENCE [LARGE SCALE GENOMIC DNA]</scope>
    <source>
        <strain evidence="3">morsitans</strain>
    </source>
</reference>
<name>A0A193QHF6_SODGM</name>
<sequence>MIEGQVKQEIDALLAQERFGVRAEILRYQQTTSGATETDSRERIVQAGLAACRAHGSRGAPSAGGRRALHDRANE</sequence>
<dbReference type="EMBL" id="LN854557">
    <property type="protein sequence ID" value="CRL44345.1"/>
    <property type="molecule type" value="Genomic_DNA"/>
</dbReference>
<dbReference type="BioCyc" id="SGLO343509:SGP1_RS05320-MONOMER"/>
<dbReference type="RefSeq" id="WP_041866651.1">
    <property type="nucleotide sequence ID" value="NC_007712.1"/>
</dbReference>
<dbReference type="Proteomes" id="UP000245838">
    <property type="component" value="Chromosome sggmmb4_Chromosome"/>
</dbReference>
<feature type="region of interest" description="Disordered" evidence="1">
    <location>
        <begin position="55"/>
        <end position="75"/>
    </location>
</feature>
<accession>A0A193QHF6</accession>
<feature type="compositionally biased region" description="Low complexity" evidence="1">
    <location>
        <begin position="55"/>
        <end position="66"/>
    </location>
</feature>
<evidence type="ECO:0000256" key="1">
    <source>
        <dbReference type="SAM" id="MobiDB-lite"/>
    </source>
</evidence>
<organism evidence="2 3">
    <name type="scientific">Sodalis glossinidius (strain morsitans)</name>
    <dbReference type="NCBI Taxonomy" id="343509"/>
    <lineage>
        <taxon>Bacteria</taxon>
        <taxon>Pseudomonadati</taxon>
        <taxon>Pseudomonadota</taxon>
        <taxon>Gammaproteobacteria</taxon>
        <taxon>Enterobacterales</taxon>
        <taxon>Bruguierivoracaceae</taxon>
        <taxon>Sodalis</taxon>
    </lineage>
</organism>
<evidence type="ECO:0000313" key="3">
    <source>
        <dbReference type="Proteomes" id="UP000245838"/>
    </source>
</evidence>
<dbReference type="AlphaFoldDB" id="A0A193QHF6"/>
<evidence type="ECO:0000313" key="2">
    <source>
        <dbReference type="EMBL" id="CRL44345.1"/>
    </source>
</evidence>
<proteinExistence type="predicted"/>
<protein>
    <submittedName>
        <fullName evidence="2">Uncharacterized protein</fullName>
    </submittedName>
</protein>
<gene>
    <name evidence="2" type="ORF">SGGMMB4_01406</name>
</gene>
<dbReference type="OrthoDB" id="9809784at2"/>